<proteinExistence type="predicted"/>
<comment type="caution">
    <text evidence="4">The sequence shown here is derived from an EMBL/GenBank/DDBJ whole genome shotgun (WGS) entry which is preliminary data.</text>
</comment>
<evidence type="ECO:0000313" key="4">
    <source>
        <dbReference type="EMBL" id="EFL43546.1"/>
    </source>
</evidence>
<sequence>MIRIDDLTKVVGARTLFAIDHLSIGACDKVGLIGDNGTGKTTFLRILSSLDTDYAGRVQMSDEISYLLNNLEDELGFIYQRRFQQNGSSSSPGEQQRLKLEHLLVDNKAFLLIDEPTSHLDIKQRKLLAKRLYSRNKGFILVSHDRDFINQTCTKIFELVNGKIEVYSGDYSFYLCEREKRYKCAEREYESYVKEKKRLLQVANAIKQQSAKVKTTPKRMGNSEARLHKMGGQQNKKKLDKQVKATLERVNQLEVKSKPYQNAAIKLNMDEREKIHSKVLIRAENLNKSFDSKVIFKNVNFAIDNTNKVALLGDNGSGKTTLLNMILNGETWTHPNLRIGYYSQLGETLDYTKTILDNVLPYSIYDQSMTRIILARLGFKTNDVFKQVNVLSDGEKAKVKLAKLLTGNFNYLVMDEPTNFLDIRAIEALEELLQGYDRPLLFVTHDVSFINNVADSLLLIENKKITGFEGNLQQYNEENEV</sequence>
<organism evidence="4 5">
    <name type="scientific">Fannyhessea vaginae PB189-T1-4</name>
    <dbReference type="NCBI Taxonomy" id="866774"/>
    <lineage>
        <taxon>Bacteria</taxon>
        <taxon>Bacillati</taxon>
        <taxon>Actinomycetota</taxon>
        <taxon>Coriobacteriia</taxon>
        <taxon>Coriobacteriales</taxon>
        <taxon>Atopobiaceae</taxon>
        <taxon>Fannyhessea</taxon>
    </lineage>
</organism>
<protein>
    <submittedName>
        <fullName evidence="4">ABC transporter, ATP-binding protein</fullName>
    </submittedName>
</protein>
<dbReference type="InterPro" id="IPR003593">
    <property type="entry name" value="AAA+_ATPase"/>
</dbReference>
<dbReference type="InterPro" id="IPR051309">
    <property type="entry name" value="ABCF_ATPase"/>
</dbReference>
<dbReference type="NCBIfam" id="NF000355">
    <property type="entry name" value="ribo_prot_ABC_F"/>
    <property type="match status" value="1"/>
</dbReference>
<dbReference type="Proteomes" id="UP000004431">
    <property type="component" value="Unassembled WGS sequence"/>
</dbReference>
<evidence type="ECO:0000256" key="2">
    <source>
        <dbReference type="ARBA" id="ARBA00022840"/>
    </source>
</evidence>
<dbReference type="GO" id="GO:0005524">
    <property type="term" value="F:ATP binding"/>
    <property type="evidence" value="ECO:0007669"/>
    <property type="project" value="UniProtKB-KW"/>
</dbReference>
<dbReference type="Gene3D" id="3.40.50.300">
    <property type="entry name" value="P-loop containing nucleotide triphosphate hydrolases"/>
    <property type="match status" value="3"/>
</dbReference>
<dbReference type="SMART" id="SM00382">
    <property type="entry name" value="AAA"/>
    <property type="match status" value="2"/>
</dbReference>
<dbReference type="EMBL" id="AEDQ01000034">
    <property type="protein sequence ID" value="EFL43546.1"/>
    <property type="molecule type" value="Genomic_DNA"/>
</dbReference>
<dbReference type="PANTHER" id="PTHR42855:SF2">
    <property type="entry name" value="DRUG RESISTANCE ABC TRANSPORTER,ATP-BINDING PROTEIN"/>
    <property type="match status" value="1"/>
</dbReference>
<dbReference type="Pfam" id="PF00005">
    <property type="entry name" value="ABC_tran"/>
    <property type="match status" value="2"/>
</dbReference>
<dbReference type="CDD" id="cd03221">
    <property type="entry name" value="ABCF_EF-3"/>
    <property type="match status" value="2"/>
</dbReference>
<reference evidence="4 5" key="1">
    <citation type="submission" date="2010-08" db="EMBL/GenBank/DDBJ databases">
        <authorList>
            <person name="Durkin A.S."/>
            <person name="Madupu R."/>
            <person name="Torralba M."/>
            <person name="Gillis M."/>
            <person name="Methe B."/>
            <person name="Sutton G."/>
            <person name="Nelson K.E."/>
        </authorList>
    </citation>
    <scope>NUCLEOTIDE SEQUENCE [LARGE SCALE GENOMIC DNA]</scope>
    <source>
        <strain evidence="4 5">PB189-T1-4</strain>
    </source>
</reference>
<evidence type="ECO:0000259" key="3">
    <source>
        <dbReference type="PROSITE" id="PS50893"/>
    </source>
</evidence>
<dbReference type="PROSITE" id="PS50893">
    <property type="entry name" value="ABC_TRANSPORTER_2"/>
    <property type="match status" value="2"/>
</dbReference>
<evidence type="ECO:0000313" key="5">
    <source>
        <dbReference type="Proteomes" id="UP000004431"/>
    </source>
</evidence>
<keyword evidence="5" id="KW-1185">Reference proteome</keyword>
<evidence type="ECO:0000256" key="1">
    <source>
        <dbReference type="ARBA" id="ARBA00022741"/>
    </source>
</evidence>
<gene>
    <name evidence="4" type="ORF">HMPREF9248_0097</name>
</gene>
<dbReference type="PANTHER" id="PTHR42855">
    <property type="entry name" value="ABC TRANSPORTER ATP-BINDING SUBUNIT"/>
    <property type="match status" value="1"/>
</dbReference>
<feature type="domain" description="ABC transporter" evidence="3">
    <location>
        <begin position="2"/>
        <end position="186"/>
    </location>
</feature>
<name>A0ABP2J049_9ACTN</name>
<dbReference type="InterPro" id="IPR003439">
    <property type="entry name" value="ABC_transporter-like_ATP-bd"/>
</dbReference>
<feature type="domain" description="ABC transporter" evidence="3">
    <location>
        <begin position="281"/>
        <end position="481"/>
    </location>
</feature>
<dbReference type="SUPFAM" id="SSF52540">
    <property type="entry name" value="P-loop containing nucleoside triphosphate hydrolases"/>
    <property type="match status" value="2"/>
</dbReference>
<dbReference type="InterPro" id="IPR027417">
    <property type="entry name" value="P-loop_NTPase"/>
</dbReference>
<dbReference type="RefSeq" id="WP_006304797.1">
    <property type="nucleotide sequence ID" value="NZ_AEDQ01000034.1"/>
</dbReference>
<accession>A0ABP2J049</accession>
<keyword evidence="1" id="KW-0547">Nucleotide-binding</keyword>
<keyword evidence="2 4" id="KW-0067">ATP-binding</keyword>